<evidence type="ECO:0000256" key="1">
    <source>
        <dbReference type="SAM" id="MobiDB-lite"/>
    </source>
</evidence>
<feature type="region of interest" description="Disordered" evidence="1">
    <location>
        <begin position="220"/>
        <end position="239"/>
    </location>
</feature>
<dbReference type="STRING" id="568069.A0A1J1J7L5"/>
<accession>A0A1J1J7L5</accession>
<feature type="compositionally biased region" description="Basic and acidic residues" evidence="1">
    <location>
        <begin position="924"/>
        <end position="935"/>
    </location>
</feature>
<feature type="compositionally biased region" description="Polar residues" evidence="1">
    <location>
        <begin position="110"/>
        <end position="127"/>
    </location>
</feature>
<dbReference type="AlphaFoldDB" id="A0A1J1J7L5"/>
<feature type="compositionally biased region" description="Basic residues" evidence="1">
    <location>
        <begin position="913"/>
        <end position="923"/>
    </location>
</feature>
<feature type="compositionally biased region" description="Basic and acidic residues" evidence="1">
    <location>
        <begin position="825"/>
        <end position="841"/>
    </location>
</feature>
<feature type="compositionally biased region" description="Basic and acidic residues" evidence="1">
    <location>
        <begin position="648"/>
        <end position="672"/>
    </location>
</feature>
<feature type="compositionally biased region" description="Basic residues" evidence="1">
    <location>
        <begin position="842"/>
        <end position="851"/>
    </location>
</feature>
<feature type="compositionally biased region" description="Basic and acidic residues" evidence="1">
    <location>
        <begin position="778"/>
        <end position="788"/>
    </location>
</feature>
<feature type="region of interest" description="Disordered" evidence="1">
    <location>
        <begin position="377"/>
        <end position="680"/>
    </location>
</feature>
<keyword evidence="3" id="KW-1185">Reference proteome</keyword>
<dbReference type="Proteomes" id="UP000183832">
    <property type="component" value="Unassembled WGS sequence"/>
</dbReference>
<sequence length="1160" mass="132295">MSSNTEESGGTIRVTRSSLRRMASSESLNDIETVSNTPTKAPAKKLETISERANLTQPLLNSPVSRRNRKISEQNTNTSSPARCVTRRMSLEKEIQLTPIPSRPARRSLSRTVITIDSDSDTQSLNVSDGRIKSSRKKRESTVDIINEEPENEQEVNAEMSTNQRDSSKDSDEVGESELNKSSENELELRNRSISKSPSCKLLENCRPLSVNIEKMSEINSTSVTVDEEQEKDDQVDTSAEKFPKVFSKKIRRSMDAIKETFDNVLDEMKNNFQAPTENKEKFFDCVNEVEEKSLDGEVEEKTTADVSLNTLVRGRRSIHDEAEIDMEEEEVNTMLKDFEAEIDSAFKNSPIKRIKTPKKTNSVSINDTIEISNDMEISNHEDSNMEISPNLNKTKSPRKSFEKAVNGSANKSIIQSETIVESEEVMEELPVDSSGKDVSDEEEKEEVSIKNSSTSERMSRSWSQSIKCTSEPIDKYNLNRKSEVIIKSPNQSVKYTTENKIPSSDESEDEDFEENSLIDDEAEVGSNESITNSELNYLEDNEVPDDGESLGSRDTNENEIEEEEDEENDSFLDENEVSDAYSMDSAEEMIESSPKKRRSRIIVASESDDEEKQEEEKKTSPQKNSQTPTKVTSTADDEMDENPPRSNKKEKSSNKRKRDEEKFNESIQMERKRVKMSETIIEERTSERLTVKMRESIINGTSEEFEGIAELFEEENSTQLPEKIQKSSKKHSEKNSQSQVNIESVLNKCDELMSAFNKEKKAKLALKRERKAQKLAKKQEEAKKSADDENLNSSNGENKENSVKKKKKNKAKKQKLVEDSQVNKSDHIVDAITKQQEKLERKRQRKLAKKLAKEQELLAQQQQVSSSESKGSPEKVSESKKNESEVEVKLVKKKKKNSDVPNIEPVEEPVKEKKKKTSKKQHIVVEEEKEEEKVVKKKKKTTKPSSIETDEVMETYHVPEPADVSYEEPQKKVKKTKKRKLDDSVVSDAEMEIQKTKSKKKLKVLQQIENPQNLKPQKESSKSKVTQDECFMAPLPSQKLKKIIPQQLAATKKIPKQKKLKVYQEPLVSLPRPVWTTSGVFIEEPASPYKFKTTDYIPINSQSKSSTEFGVVVFDAKKNKKHQTPLAQDFRTQMMYRDKKHRDGSKKNLQGLLGKRRAF</sequence>
<feature type="compositionally biased region" description="Polar residues" evidence="1">
    <location>
        <begin position="622"/>
        <end position="635"/>
    </location>
</feature>
<feature type="compositionally biased region" description="Basic and acidic residues" evidence="1">
    <location>
        <begin position="1017"/>
        <end position="1026"/>
    </location>
</feature>
<feature type="compositionally biased region" description="Acidic residues" evidence="1">
    <location>
        <begin position="558"/>
        <end position="578"/>
    </location>
</feature>
<feature type="compositionally biased region" description="Basic and acidic residues" evidence="1">
    <location>
        <begin position="872"/>
        <end position="891"/>
    </location>
</feature>
<feature type="compositionally biased region" description="Low complexity" evidence="1">
    <location>
        <begin position="858"/>
        <end position="871"/>
    </location>
</feature>
<gene>
    <name evidence="2" type="ORF">CLUMA_CG020431</name>
</gene>
<feature type="compositionally biased region" description="Acidic residues" evidence="1">
    <location>
        <begin position="421"/>
        <end position="431"/>
    </location>
</feature>
<feature type="compositionally biased region" description="Polar residues" evidence="1">
    <location>
        <begin position="386"/>
        <end position="395"/>
    </location>
</feature>
<reference evidence="2 3" key="1">
    <citation type="submission" date="2015-04" db="EMBL/GenBank/DDBJ databases">
        <authorList>
            <person name="Syromyatnikov M.Y."/>
            <person name="Popov V.N."/>
        </authorList>
    </citation>
    <scope>NUCLEOTIDE SEQUENCE [LARGE SCALE GENOMIC DNA]</scope>
</reference>
<feature type="compositionally biased region" description="Acidic residues" evidence="1">
    <location>
        <begin position="146"/>
        <end position="156"/>
    </location>
</feature>
<name>A0A1J1J7L5_9DIPT</name>
<feature type="region of interest" description="Disordered" evidence="1">
    <location>
        <begin position="1"/>
        <end position="194"/>
    </location>
</feature>
<protein>
    <submittedName>
        <fullName evidence="2">CLUMA_CG020431, isoform A</fullName>
    </submittedName>
</protein>
<feature type="region of interest" description="Disordered" evidence="1">
    <location>
        <begin position="761"/>
        <end position="1026"/>
    </location>
</feature>
<organism evidence="2 3">
    <name type="scientific">Clunio marinus</name>
    <dbReference type="NCBI Taxonomy" id="568069"/>
    <lineage>
        <taxon>Eukaryota</taxon>
        <taxon>Metazoa</taxon>
        <taxon>Ecdysozoa</taxon>
        <taxon>Arthropoda</taxon>
        <taxon>Hexapoda</taxon>
        <taxon>Insecta</taxon>
        <taxon>Pterygota</taxon>
        <taxon>Neoptera</taxon>
        <taxon>Endopterygota</taxon>
        <taxon>Diptera</taxon>
        <taxon>Nematocera</taxon>
        <taxon>Chironomoidea</taxon>
        <taxon>Chironomidae</taxon>
        <taxon>Clunio</taxon>
    </lineage>
</organism>
<feature type="compositionally biased region" description="Polar residues" evidence="1">
    <location>
        <begin position="489"/>
        <end position="503"/>
    </location>
</feature>
<feature type="compositionally biased region" description="Low complexity" evidence="1">
    <location>
        <begin position="450"/>
        <end position="466"/>
    </location>
</feature>
<feature type="compositionally biased region" description="Basic residues" evidence="1">
    <location>
        <begin position="761"/>
        <end position="777"/>
    </location>
</feature>
<feature type="compositionally biased region" description="Acidic residues" evidence="1">
    <location>
        <begin position="506"/>
        <end position="524"/>
    </location>
</feature>
<dbReference type="EMBL" id="CVRI01000072">
    <property type="protein sequence ID" value="CRL07462.1"/>
    <property type="molecule type" value="Genomic_DNA"/>
</dbReference>
<feature type="compositionally biased region" description="Polar residues" evidence="1">
    <location>
        <begin position="24"/>
        <end position="39"/>
    </location>
</feature>
<proteinExistence type="predicted"/>
<evidence type="ECO:0000313" key="2">
    <source>
        <dbReference type="EMBL" id="CRL07462.1"/>
    </source>
</evidence>
<feature type="compositionally biased region" description="Polar residues" evidence="1">
    <location>
        <begin position="51"/>
        <end position="65"/>
    </location>
</feature>
<feature type="region of interest" description="Disordered" evidence="1">
    <location>
        <begin position="713"/>
        <end position="742"/>
    </location>
</feature>
<feature type="compositionally biased region" description="Basic residues" evidence="1">
    <location>
        <begin position="805"/>
        <end position="815"/>
    </location>
</feature>
<feature type="compositionally biased region" description="Polar residues" evidence="1">
    <location>
        <begin position="527"/>
        <end position="536"/>
    </location>
</feature>
<feature type="compositionally biased region" description="Basic and acidic residues" evidence="1">
    <location>
        <begin position="166"/>
        <end position="191"/>
    </location>
</feature>
<feature type="compositionally biased region" description="Acidic residues" evidence="1">
    <location>
        <begin position="538"/>
        <end position="549"/>
    </location>
</feature>
<feature type="region of interest" description="Disordered" evidence="1">
    <location>
        <begin position="1139"/>
        <end position="1160"/>
    </location>
</feature>
<evidence type="ECO:0000313" key="3">
    <source>
        <dbReference type="Proteomes" id="UP000183832"/>
    </source>
</evidence>